<evidence type="ECO:0000313" key="2">
    <source>
        <dbReference type="Proteomes" id="UP000026913"/>
    </source>
</evidence>
<organism evidence="1 2">
    <name type="scientific">Pseudomonas mandelii JR-1</name>
    <dbReference type="NCBI Taxonomy" id="1147786"/>
    <lineage>
        <taxon>Bacteria</taxon>
        <taxon>Pseudomonadati</taxon>
        <taxon>Pseudomonadota</taxon>
        <taxon>Gammaproteobacteria</taxon>
        <taxon>Pseudomonadales</taxon>
        <taxon>Pseudomonadaceae</taxon>
        <taxon>Pseudomonas</taxon>
    </lineage>
</organism>
<gene>
    <name evidence="1" type="ORF">OU5_2078</name>
</gene>
<dbReference type="KEGG" id="pman:OU5_2078"/>
<reference evidence="1 2" key="1">
    <citation type="journal article" date="2012" name="J. Bacteriol.">
        <title>Genome sequence of cold-adapted Pseudomonas mandelii strain JR-1.</title>
        <authorList>
            <person name="Jang S.H."/>
            <person name="Kim J."/>
            <person name="Kim J."/>
            <person name="Hong S."/>
            <person name="Lee C."/>
        </authorList>
    </citation>
    <scope>NUCLEOTIDE SEQUENCE [LARGE SCALE GENOMIC DNA]</scope>
    <source>
        <strain evidence="1 2">JR-1</strain>
    </source>
</reference>
<accession>A0A024E8L9</accession>
<dbReference type="AlphaFoldDB" id="A0A024E8L9"/>
<dbReference type="HOGENOM" id="CLU_161364_0_0_6"/>
<dbReference type="EMBL" id="CP005960">
    <property type="protein sequence ID" value="AHZ69157.1"/>
    <property type="molecule type" value="Genomic_DNA"/>
</dbReference>
<evidence type="ECO:0000313" key="1">
    <source>
        <dbReference type="EMBL" id="AHZ69157.1"/>
    </source>
</evidence>
<dbReference type="OrthoDB" id="7005902at2"/>
<dbReference type="Proteomes" id="UP000026913">
    <property type="component" value="Chromosome"/>
</dbReference>
<proteinExistence type="predicted"/>
<protein>
    <submittedName>
        <fullName evidence="1">Uncharacterized protein</fullName>
    </submittedName>
</protein>
<dbReference type="RefSeq" id="WP_010462406.1">
    <property type="nucleotide sequence ID" value="NZ_CP005960.1"/>
</dbReference>
<name>A0A024E8L9_9PSED</name>
<sequence length="127" mass="13535">MKTNYFNAYTQALGALRLIPIYLDSPGVVSRATLIGAASEAIDLLDSMPCRTVELAEVFRCVNDVIQEGQVAYVTPTNSPEYPFGAVVADAKGQICAAAKGKSKEGLAELIRLKLVPRLEGFGEDAA</sequence>